<dbReference type="CDD" id="cd02440">
    <property type="entry name" value="AdoMet_MTases"/>
    <property type="match status" value="1"/>
</dbReference>
<keyword evidence="2" id="KW-0489">Methyltransferase</keyword>
<dbReference type="EMBL" id="JAGVWC010000001">
    <property type="protein sequence ID" value="MBS3060953.1"/>
    <property type="molecule type" value="Genomic_DNA"/>
</dbReference>
<dbReference type="AlphaFoldDB" id="A0A8T4L0Z5"/>
<reference evidence="2" key="1">
    <citation type="submission" date="2021-03" db="EMBL/GenBank/DDBJ databases">
        <authorList>
            <person name="Jaffe A."/>
        </authorList>
    </citation>
    <scope>NUCLEOTIDE SEQUENCE</scope>
    <source>
        <strain evidence="2">RIFCSPLOWO2_01_FULL_AR10_48_17</strain>
    </source>
</reference>
<dbReference type="GO" id="GO:0032259">
    <property type="term" value="P:methylation"/>
    <property type="evidence" value="ECO:0007669"/>
    <property type="project" value="UniProtKB-KW"/>
</dbReference>
<proteinExistence type="predicted"/>
<dbReference type="GO" id="GO:0008168">
    <property type="term" value="F:methyltransferase activity"/>
    <property type="evidence" value="ECO:0007669"/>
    <property type="project" value="UniProtKB-KW"/>
</dbReference>
<dbReference type="Proteomes" id="UP000675968">
    <property type="component" value="Unassembled WGS sequence"/>
</dbReference>
<evidence type="ECO:0000313" key="2">
    <source>
        <dbReference type="EMBL" id="MBS3060953.1"/>
    </source>
</evidence>
<dbReference type="SUPFAM" id="SSF53335">
    <property type="entry name" value="S-adenosyl-L-methionine-dependent methyltransferases"/>
    <property type="match status" value="1"/>
</dbReference>
<protein>
    <submittedName>
        <fullName evidence="2">Methyltransferase domain-containing protein</fullName>
    </submittedName>
</protein>
<dbReference type="InterPro" id="IPR029063">
    <property type="entry name" value="SAM-dependent_MTases_sf"/>
</dbReference>
<name>A0A8T4L0Z5_9ARCH</name>
<evidence type="ECO:0000259" key="1">
    <source>
        <dbReference type="Pfam" id="PF13649"/>
    </source>
</evidence>
<keyword evidence="2" id="KW-0808">Transferase</keyword>
<comment type="caution">
    <text evidence="2">The sequence shown here is derived from an EMBL/GenBank/DDBJ whole genome shotgun (WGS) entry which is preliminary data.</text>
</comment>
<evidence type="ECO:0000313" key="3">
    <source>
        <dbReference type="Proteomes" id="UP000675968"/>
    </source>
</evidence>
<organism evidence="2 3">
    <name type="scientific">Candidatus Iainarchaeum sp</name>
    <dbReference type="NCBI Taxonomy" id="3101447"/>
    <lineage>
        <taxon>Archaea</taxon>
        <taxon>Candidatus Iainarchaeota</taxon>
        <taxon>Candidatus Iainarchaeia</taxon>
        <taxon>Candidatus Iainarchaeales</taxon>
        <taxon>Candidatus Iainarchaeaceae</taxon>
        <taxon>Candidatus Iainarchaeum</taxon>
    </lineage>
</organism>
<gene>
    <name evidence="2" type="ORF">J4215_00035</name>
</gene>
<dbReference type="Gene3D" id="3.40.50.150">
    <property type="entry name" value="Vaccinia Virus protein VP39"/>
    <property type="match status" value="1"/>
</dbReference>
<sequence length="339" mass="38786">MANQFGFLANMLVNPRMRQDVLLLGLAEKAYGYYAFELCKKTGIVQMLSLGPRHFNEISKDLELKHTEMLESMLGFLVSQGIIVFSDGLYSLSEKKPHSLSLDEEHFIHSQYQGAEDWTLLLYHSAENALRFGRDAPQNKSALDYLRMMDSLAFGPLFSFRDFAIKKLMVGLPDHPKIANLGCGTGLDMMDIFESSSGSMHLVAVDSEKDLLDLAKDRLKLVHLGDKHIDFISLDLLETIELPQDFDAVFSGMYLNRIPKNKRDKFIQNLARNIDERGKLVSFHLVNSSPLNRVFVEWLTFVMPNQYGFPVFGEYKLLLEKYFSKVEFFYDGMVTVAYK</sequence>
<feature type="domain" description="Methyltransferase" evidence="1">
    <location>
        <begin position="178"/>
        <end position="277"/>
    </location>
</feature>
<accession>A0A8T4L0Z5</accession>
<dbReference type="InterPro" id="IPR041698">
    <property type="entry name" value="Methyltransf_25"/>
</dbReference>
<reference evidence="2" key="2">
    <citation type="submission" date="2021-05" db="EMBL/GenBank/DDBJ databases">
        <title>Protein family content uncovers lineage relationships and bacterial pathway maintenance mechanisms in DPANN archaea.</title>
        <authorList>
            <person name="Castelle C.J."/>
            <person name="Meheust R."/>
            <person name="Jaffe A.L."/>
            <person name="Seitz K."/>
            <person name="Gong X."/>
            <person name="Baker B.J."/>
            <person name="Banfield J.F."/>
        </authorList>
    </citation>
    <scope>NUCLEOTIDE SEQUENCE</scope>
    <source>
        <strain evidence="2">RIFCSPLOWO2_01_FULL_AR10_48_17</strain>
    </source>
</reference>
<dbReference type="Pfam" id="PF13649">
    <property type="entry name" value="Methyltransf_25"/>
    <property type="match status" value="1"/>
</dbReference>